<dbReference type="EMBL" id="BAAAOR010000012">
    <property type="protein sequence ID" value="GAA1511340.1"/>
    <property type="molecule type" value="Genomic_DNA"/>
</dbReference>
<name>A0ABN2A4Q2_9ACTN</name>
<protein>
    <submittedName>
        <fullName evidence="3">Uncharacterized protein</fullName>
    </submittedName>
</protein>
<feature type="transmembrane region" description="Helical" evidence="2">
    <location>
        <begin position="284"/>
        <end position="303"/>
    </location>
</feature>
<organism evidence="3 4">
    <name type="scientific">Nocardioides humi</name>
    <dbReference type="NCBI Taxonomy" id="449461"/>
    <lineage>
        <taxon>Bacteria</taxon>
        <taxon>Bacillati</taxon>
        <taxon>Actinomycetota</taxon>
        <taxon>Actinomycetes</taxon>
        <taxon>Propionibacteriales</taxon>
        <taxon>Nocardioidaceae</taxon>
        <taxon>Nocardioides</taxon>
    </lineage>
</organism>
<feature type="transmembrane region" description="Helical" evidence="2">
    <location>
        <begin position="309"/>
        <end position="331"/>
    </location>
</feature>
<keyword evidence="4" id="KW-1185">Reference proteome</keyword>
<evidence type="ECO:0000256" key="2">
    <source>
        <dbReference type="SAM" id="Phobius"/>
    </source>
</evidence>
<keyword evidence="2" id="KW-1133">Transmembrane helix</keyword>
<feature type="transmembrane region" description="Helical" evidence="2">
    <location>
        <begin position="213"/>
        <end position="234"/>
    </location>
</feature>
<evidence type="ECO:0000313" key="4">
    <source>
        <dbReference type="Proteomes" id="UP001500842"/>
    </source>
</evidence>
<feature type="compositionally biased region" description="Low complexity" evidence="1">
    <location>
        <begin position="53"/>
        <end position="69"/>
    </location>
</feature>
<proteinExistence type="predicted"/>
<dbReference type="Proteomes" id="UP001500842">
    <property type="component" value="Unassembled WGS sequence"/>
</dbReference>
<feature type="compositionally biased region" description="Acidic residues" evidence="1">
    <location>
        <begin position="80"/>
        <end position="106"/>
    </location>
</feature>
<sequence>MSSGGTANPPPGHAHVGRHLRDTLHPMSDEQDKLKLSLEPPKLFGRKKKAAEQAEAPAPAAPERPARPVARPEPAPEPEPTPEPEPEVVEAAEPEVAEPEVAEPEVAEPVAAEPVVEAEPVEEPAVDEPAAVEPEPEPEPAPQAAPKPAPKPGPKPTEPAPKPTPKPTPKPARKPKPAPAPVEVDVEPEPVTAAALEDAEIAALSDDGPLLTVYRAAALTGLVVGAAMVVLTWLSLRGCEAVRGTSSCGGGPGFLLLVATFALCVLLGAQLLKAFTIPDPGSSSFLAVGLVAVVALLFLINLLDHWSTLIIVPLLSVGAYLASVWVTKTFVDPADE</sequence>
<keyword evidence="2" id="KW-0812">Transmembrane</keyword>
<feature type="compositionally biased region" description="Basic and acidic residues" evidence="1">
    <location>
        <begin position="19"/>
        <end position="36"/>
    </location>
</feature>
<comment type="caution">
    <text evidence="3">The sequence shown here is derived from an EMBL/GenBank/DDBJ whole genome shotgun (WGS) entry which is preliminary data.</text>
</comment>
<feature type="transmembrane region" description="Helical" evidence="2">
    <location>
        <begin position="254"/>
        <end position="272"/>
    </location>
</feature>
<accession>A0ABN2A4Q2</accession>
<feature type="region of interest" description="Disordered" evidence="1">
    <location>
        <begin position="1"/>
        <end position="185"/>
    </location>
</feature>
<gene>
    <name evidence="3" type="ORF">GCM10009788_14650</name>
</gene>
<evidence type="ECO:0000313" key="3">
    <source>
        <dbReference type="EMBL" id="GAA1511340.1"/>
    </source>
</evidence>
<feature type="compositionally biased region" description="Low complexity" evidence="1">
    <location>
        <begin position="107"/>
        <end position="118"/>
    </location>
</feature>
<feature type="compositionally biased region" description="Pro residues" evidence="1">
    <location>
        <begin position="139"/>
        <end position="170"/>
    </location>
</feature>
<keyword evidence="2" id="KW-0472">Membrane</keyword>
<evidence type="ECO:0000256" key="1">
    <source>
        <dbReference type="SAM" id="MobiDB-lite"/>
    </source>
</evidence>
<reference evidence="3 4" key="1">
    <citation type="journal article" date="2019" name="Int. J. Syst. Evol. Microbiol.">
        <title>The Global Catalogue of Microorganisms (GCM) 10K type strain sequencing project: providing services to taxonomists for standard genome sequencing and annotation.</title>
        <authorList>
            <consortium name="The Broad Institute Genomics Platform"/>
            <consortium name="The Broad Institute Genome Sequencing Center for Infectious Disease"/>
            <person name="Wu L."/>
            <person name="Ma J."/>
        </authorList>
    </citation>
    <scope>NUCLEOTIDE SEQUENCE [LARGE SCALE GENOMIC DNA]</scope>
    <source>
        <strain evidence="3 4">JCM 14942</strain>
    </source>
</reference>